<evidence type="ECO:0000313" key="2">
    <source>
        <dbReference type="EMBL" id="ABA51172.1"/>
    </source>
</evidence>
<gene>
    <name evidence="2" type="ordered locus">BURPS1710b_1629</name>
</gene>
<evidence type="ECO:0000256" key="1">
    <source>
        <dbReference type="SAM" id="MobiDB-lite"/>
    </source>
</evidence>
<accession>Q3JTS1</accession>
<proteinExistence type="predicted"/>
<dbReference type="Proteomes" id="UP000002700">
    <property type="component" value="Chromosome I"/>
</dbReference>
<protein>
    <submittedName>
        <fullName evidence="2">Uncharacterized protein</fullName>
    </submittedName>
</protein>
<sequence>MLRVPHGRGAPGISGAWAAPVPAGHAARRGARVPAAVPPRLRRRADDRRQKRKRILDHRLAARRAHLRLHRLLRAPDDDPICPVADRLAVAMREERVVRLVAEHDVDGETVGAQRAVRAERIHRVRLDVHRLRADRAARDERRDERVARRRTVERGVERLRIGGRGGRGRKRRERDQQSGNQAEWVVHAMALAARAAGCRRPEVGRSVEVGRERRGLAAAGLSTGFAFEPYGSGAGCRRRLPDDSENTGHTQADPRGGVRRVRPGAGSAVVRAGSRARASFGDVRFGDMRVGDMRVGDMRVGCAHVGDDRPAHARRSMMSDALAPKRPRFVGSGRAAHGEPPKPCWRPPGATVRPPQSESCRIAPTLPPPTMPAAARSRCAAIVPARRCARRWRSSTPCGCTRAAMRCNGPAWPWPRGRSPSARRSRSYCAASHACRATRASRHVFATVRPLARSHGWRCWRRSSRRRASCPTCA</sequence>
<name>Q3JTS1_BURP1</name>
<dbReference type="EnsemblBacteria" id="ABA51172">
    <property type="protein sequence ID" value="ABA51172"/>
    <property type="gene ID" value="BURPS1710b_1629"/>
</dbReference>
<dbReference type="KEGG" id="bpm:BURPS1710b_1629"/>
<dbReference type="HOGENOM" id="CLU_574504_0_0_4"/>
<evidence type="ECO:0000313" key="3">
    <source>
        <dbReference type="Proteomes" id="UP000002700"/>
    </source>
</evidence>
<dbReference type="AlphaFoldDB" id="Q3JTS1"/>
<organism evidence="2 3">
    <name type="scientific">Burkholderia pseudomallei (strain 1710b)</name>
    <dbReference type="NCBI Taxonomy" id="320372"/>
    <lineage>
        <taxon>Bacteria</taxon>
        <taxon>Pseudomonadati</taxon>
        <taxon>Pseudomonadota</taxon>
        <taxon>Betaproteobacteria</taxon>
        <taxon>Burkholderiales</taxon>
        <taxon>Burkholderiaceae</taxon>
        <taxon>Burkholderia</taxon>
        <taxon>pseudomallei group</taxon>
    </lineage>
</organism>
<feature type="region of interest" description="Disordered" evidence="1">
    <location>
        <begin position="333"/>
        <end position="359"/>
    </location>
</feature>
<dbReference type="EMBL" id="CP000124">
    <property type="protein sequence ID" value="ABA51172.1"/>
    <property type="molecule type" value="Genomic_DNA"/>
</dbReference>
<feature type="region of interest" description="Disordered" evidence="1">
    <location>
        <begin position="237"/>
        <end position="268"/>
    </location>
</feature>
<reference evidence="2 3" key="1">
    <citation type="submission" date="2005-09" db="EMBL/GenBank/DDBJ databases">
        <authorList>
            <person name="Woods D.E."/>
            <person name="Nierman W.C."/>
        </authorList>
    </citation>
    <scope>NUCLEOTIDE SEQUENCE [LARGE SCALE GENOMIC DNA]</scope>
    <source>
        <strain evidence="2 3">1710b</strain>
    </source>
</reference>
<feature type="region of interest" description="Disordered" evidence="1">
    <location>
        <begin position="162"/>
        <end position="182"/>
    </location>
</feature>